<name>A0ABT9T3I2_9GAMM</name>
<keyword evidence="8" id="KW-1185">Reference proteome</keyword>
<evidence type="ECO:0000259" key="6">
    <source>
        <dbReference type="Pfam" id="PF01212"/>
    </source>
</evidence>
<evidence type="ECO:0000256" key="1">
    <source>
        <dbReference type="ARBA" id="ARBA00001933"/>
    </source>
</evidence>
<evidence type="ECO:0000256" key="3">
    <source>
        <dbReference type="ARBA" id="ARBA00011881"/>
    </source>
</evidence>
<keyword evidence="5" id="KW-0732">Signal</keyword>
<keyword evidence="4" id="KW-0663">Pyridoxal phosphate</keyword>
<organism evidence="7 8">
    <name type="scientific">Luteibacter jiangsuensis</name>
    <dbReference type="NCBI Taxonomy" id="637577"/>
    <lineage>
        <taxon>Bacteria</taxon>
        <taxon>Pseudomonadati</taxon>
        <taxon>Pseudomonadota</taxon>
        <taxon>Gammaproteobacteria</taxon>
        <taxon>Lysobacterales</taxon>
        <taxon>Rhodanobacteraceae</taxon>
        <taxon>Luteibacter</taxon>
    </lineage>
</organism>
<evidence type="ECO:0000313" key="7">
    <source>
        <dbReference type="EMBL" id="MDQ0010687.1"/>
    </source>
</evidence>
<evidence type="ECO:0000313" key="8">
    <source>
        <dbReference type="Proteomes" id="UP001237737"/>
    </source>
</evidence>
<dbReference type="Pfam" id="PF01212">
    <property type="entry name" value="Beta_elim_lyase"/>
    <property type="match status" value="1"/>
</dbReference>
<dbReference type="EMBL" id="JAUSSK010000004">
    <property type="protein sequence ID" value="MDQ0010687.1"/>
    <property type="molecule type" value="Genomic_DNA"/>
</dbReference>
<reference evidence="7 8" key="1">
    <citation type="submission" date="2023-07" db="EMBL/GenBank/DDBJ databases">
        <title>Sorghum-associated microbial communities from plants grown in Nebraska, USA.</title>
        <authorList>
            <person name="Schachtman D."/>
        </authorList>
    </citation>
    <scope>NUCLEOTIDE SEQUENCE [LARGE SCALE GENOMIC DNA]</scope>
    <source>
        <strain evidence="7 8">CC60</strain>
    </source>
</reference>
<dbReference type="SUPFAM" id="SSF53383">
    <property type="entry name" value="PLP-dependent transferases"/>
    <property type="match status" value="1"/>
</dbReference>
<dbReference type="InterPro" id="IPR015421">
    <property type="entry name" value="PyrdxlP-dep_Trfase_major"/>
</dbReference>
<dbReference type="PROSITE" id="PS51318">
    <property type="entry name" value="TAT"/>
    <property type="match status" value="1"/>
</dbReference>
<evidence type="ECO:0000256" key="5">
    <source>
        <dbReference type="SAM" id="SignalP"/>
    </source>
</evidence>
<evidence type="ECO:0000256" key="4">
    <source>
        <dbReference type="ARBA" id="ARBA00022898"/>
    </source>
</evidence>
<dbReference type="InterPro" id="IPR006311">
    <property type="entry name" value="TAT_signal"/>
</dbReference>
<dbReference type="InterPro" id="IPR015424">
    <property type="entry name" value="PyrdxlP-dep_Trfase"/>
</dbReference>
<dbReference type="Proteomes" id="UP001237737">
    <property type="component" value="Unassembled WGS sequence"/>
</dbReference>
<feature type="domain" description="Aromatic amino acid beta-eliminating lyase/threonine aldolase" evidence="6">
    <location>
        <begin position="76"/>
        <end position="336"/>
    </location>
</feature>
<protein>
    <submittedName>
        <fullName evidence="7">Threonine aldolase</fullName>
        <ecNumber evidence="7">4.1.2.5</ecNumber>
    </submittedName>
</protein>
<dbReference type="PANTHER" id="PTHR48097">
    <property type="entry name" value="L-THREONINE ALDOLASE-RELATED"/>
    <property type="match status" value="1"/>
</dbReference>
<proteinExistence type="inferred from homology"/>
<dbReference type="GO" id="GO:0004793">
    <property type="term" value="F:threonine aldolase activity"/>
    <property type="evidence" value="ECO:0007669"/>
    <property type="project" value="UniProtKB-EC"/>
</dbReference>
<dbReference type="InterPro" id="IPR001597">
    <property type="entry name" value="ArAA_b-elim_lyase/Thr_aldolase"/>
</dbReference>
<comment type="cofactor">
    <cofactor evidence="1">
        <name>pyridoxal 5'-phosphate</name>
        <dbReference type="ChEBI" id="CHEBI:597326"/>
    </cofactor>
</comment>
<dbReference type="PANTHER" id="PTHR48097:SF9">
    <property type="entry name" value="L-THREONINE ALDOLASE"/>
    <property type="match status" value="1"/>
</dbReference>
<keyword evidence="7" id="KW-0456">Lyase</keyword>
<evidence type="ECO:0000256" key="2">
    <source>
        <dbReference type="ARBA" id="ARBA00006966"/>
    </source>
</evidence>
<feature type="signal peptide" evidence="5">
    <location>
        <begin position="1"/>
        <end position="30"/>
    </location>
</feature>
<dbReference type="RefSeq" id="WP_306850791.1">
    <property type="nucleotide sequence ID" value="NZ_JAUSSK010000004.1"/>
</dbReference>
<dbReference type="EC" id="4.1.2.5" evidence="7"/>
<accession>A0ABT9T3I2</accession>
<feature type="chain" id="PRO_5046038415" evidence="5">
    <location>
        <begin position="31"/>
        <end position="387"/>
    </location>
</feature>
<gene>
    <name evidence="7" type="ORF">J2T07_002893</name>
</gene>
<sequence length="387" mass="41195">MVSRREFMQAAPLGALSLAGLGLAWPAAHAAAKTPRSVQDIPVEKMVSLAGDNVPRKPAQYPAQLAEILKETSDVGDSYLAEGAVGRLEAQFAKLLGKEDAAFMPTGTMANQIAIRLLSGDRSRVLLQKESHVYRDEADAVAVMNAINPVPVDGGASDGLYDAVAAAFAQSAEKPYPVEIGAVSVESPVRRLDGAAVSQETVSKLGALARSKGAGMHLDGARLLLMYGNKDFDLQRYCAPFDSVYVSLYKYLGAPFGAVLAGDKAFVAKARLARHVFGGTIYHGWIAAAIASKTLVGFDQRFTRVHAEAERLLGLLGAMPGIAVQRVPNGSNIAFLELDERMATGLRERLLEQDIVVGSVHEGRLQLTFNETILRKPVAAIAAAFSP</sequence>
<comment type="subunit">
    <text evidence="3">Homotetramer.</text>
</comment>
<comment type="caution">
    <text evidence="7">The sequence shown here is derived from an EMBL/GenBank/DDBJ whole genome shotgun (WGS) entry which is preliminary data.</text>
</comment>
<comment type="similarity">
    <text evidence="2">Belongs to the threonine aldolase family.</text>
</comment>
<dbReference type="Gene3D" id="3.40.640.10">
    <property type="entry name" value="Type I PLP-dependent aspartate aminotransferase-like (Major domain)"/>
    <property type="match status" value="1"/>
</dbReference>